<accession>A0A934TKK8</accession>
<comment type="caution">
    <text evidence="2">The sequence shown here is derived from an EMBL/GenBank/DDBJ whole genome shotgun (WGS) entry which is preliminary data.</text>
</comment>
<feature type="transmembrane region" description="Helical" evidence="1">
    <location>
        <begin position="294"/>
        <end position="318"/>
    </location>
</feature>
<keyword evidence="1" id="KW-1133">Transmembrane helix</keyword>
<dbReference type="PANTHER" id="PTHR40400:SF1">
    <property type="entry name" value="SLR1512 PROTEIN"/>
    <property type="match status" value="1"/>
</dbReference>
<name>A0A934TKK8_9RHOB</name>
<dbReference type="AlphaFoldDB" id="A0A934TKK8"/>
<organism evidence="2 3">
    <name type="scientific">Rhodobaculum claviforme</name>
    <dbReference type="NCBI Taxonomy" id="1549854"/>
    <lineage>
        <taxon>Bacteria</taxon>
        <taxon>Pseudomonadati</taxon>
        <taxon>Pseudomonadota</taxon>
        <taxon>Alphaproteobacteria</taxon>
        <taxon>Rhodobacterales</taxon>
        <taxon>Paracoccaceae</taxon>
        <taxon>Rhodobaculum</taxon>
    </lineage>
</organism>
<protein>
    <submittedName>
        <fullName evidence="2">Sodium-dependent bicarbonate transport family permease</fullName>
    </submittedName>
</protein>
<feature type="transmembrane region" description="Helical" evidence="1">
    <location>
        <begin position="72"/>
        <end position="90"/>
    </location>
</feature>
<feature type="transmembrane region" description="Helical" evidence="1">
    <location>
        <begin position="201"/>
        <end position="219"/>
    </location>
</feature>
<proteinExistence type="predicted"/>
<reference evidence="2" key="1">
    <citation type="submission" date="2017-05" db="EMBL/GenBank/DDBJ databases">
        <authorList>
            <person name="Imhoff J.F."/>
            <person name="Rahn T."/>
            <person name="Kuenzel S."/>
            <person name="Neulinger S.C."/>
        </authorList>
    </citation>
    <scope>NUCLEOTIDE SEQUENCE</scope>
    <source>
        <strain evidence="2">LMG 28126</strain>
    </source>
</reference>
<gene>
    <name evidence="2" type="ORF">CCR87_09225</name>
</gene>
<feature type="transmembrane region" description="Helical" evidence="1">
    <location>
        <begin position="6"/>
        <end position="28"/>
    </location>
</feature>
<keyword evidence="1" id="KW-0472">Membrane</keyword>
<keyword evidence="3" id="KW-1185">Reference proteome</keyword>
<feature type="transmembrane region" description="Helical" evidence="1">
    <location>
        <begin position="135"/>
        <end position="153"/>
    </location>
</feature>
<dbReference type="Pfam" id="PF05982">
    <property type="entry name" value="Sbt_1"/>
    <property type="match status" value="1"/>
</dbReference>
<feature type="transmembrane region" description="Helical" evidence="1">
    <location>
        <begin position="165"/>
        <end position="189"/>
    </location>
</feature>
<dbReference type="PANTHER" id="PTHR40400">
    <property type="entry name" value="SLR1512 PROTEIN"/>
    <property type="match status" value="1"/>
</dbReference>
<feature type="transmembrane region" description="Helical" evidence="1">
    <location>
        <begin position="102"/>
        <end position="123"/>
    </location>
</feature>
<dbReference type="InterPro" id="IPR010293">
    <property type="entry name" value="Sbt_1"/>
</dbReference>
<feature type="transmembrane region" description="Helical" evidence="1">
    <location>
        <begin position="40"/>
        <end position="60"/>
    </location>
</feature>
<feature type="transmembrane region" description="Helical" evidence="1">
    <location>
        <begin position="256"/>
        <end position="273"/>
    </location>
</feature>
<dbReference type="Proteomes" id="UP000706333">
    <property type="component" value="Unassembled WGS sequence"/>
</dbReference>
<evidence type="ECO:0000313" key="3">
    <source>
        <dbReference type="Proteomes" id="UP000706333"/>
    </source>
</evidence>
<sequence length="323" mass="33003">MVLDLLAPFAAQLQKPTLAFLFGGMALAALGSRLEIPEPVYRFIVVLLMLKIGLGAGISLREANPAEIALPALIAVVLGIAIVLLGRVTLARAPGIAPADGMATAGLFGAVSASTLAAAMVMLEADDMTYEAWVPALYPFMDIPALLTAIVLAQMARGGTVRIGAILADSARGAAVSALGLGLVLGIVARPDAVHAEFYEPLFRGLLTILMLVMGMEAWSRLAELRHSAHAHAAYALTAPLVHGALGFGLGYGAHLATGFSAGGVVLLAVMAASSSDISGPPTLRAAIPQANPAAYLGASTSLGTPMALLTIPLWMALAQVVM</sequence>
<keyword evidence="1" id="KW-0812">Transmembrane</keyword>
<feature type="transmembrane region" description="Helical" evidence="1">
    <location>
        <begin position="231"/>
        <end position="250"/>
    </location>
</feature>
<evidence type="ECO:0000313" key="2">
    <source>
        <dbReference type="EMBL" id="MBK5927505.1"/>
    </source>
</evidence>
<evidence type="ECO:0000256" key="1">
    <source>
        <dbReference type="SAM" id="Phobius"/>
    </source>
</evidence>
<dbReference type="RefSeq" id="WP_201157264.1">
    <property type="nucleotide sequence ID" value="NZ_NHSD01000254.1"/>
</dbReference>
<reference evidence="2" key="2">
    <citation type="journal article" date="2020" name="Microorganisms">
        <title>Osmotic Adaptation and Compatible Solute Biosynthesis of Phototrophic Bacteria as Revealed from Genome Analyses.</title>
        <authorList>
            <person name="Imhoff J.F."/>
            <person name="Rahn T."/>
            <person name="Kunzel S."/>
            <person name="Keller A."/>
            <person name="Neulinger S.C."/>
        </authorList>
    </citation>
    <scope>NUCLEOTIDE SEQUENCE</scope>
    <source>
        <strain evidence="2">LMG 28126</strain>
    </source>
</reference>
<dbReference type="EMBL" id="NHSD01000254">
    <property type="protein sequence ID" value="MBK5927505.1"/>
    <property type="molecule type" value="Genomic_DNA"/>
</dbReference>